<dbReference type="Gene3D" id="1.25.40.10">
    <property type="entry name" value="Tetratricopeptide repeat domain"/>
    <property type="match status" value="2"/>
</dbReference>
<feature type="transmembrane region" description="Helical" evidence="4">
    <location>
        <begin position="65"/>
        <end position="94"/>
    </location>
</feature>
<dbReference type="InterPro" id="IPR011990">
    <property type="entry name" value="TPR-like_helical_dom_sf"/>
</dbReference>
<dbReference type="PANTHER" id="PTHR45586:SF1">
    <property type="entry name" value="LIPOPOLYSACCHARIDE ASSEMBLY PROTEIN B"/>
    <property type="match status" value="1"/>
</dbReference>
<dbReference type="SUPFAM" id="SSF48452">
    <property type="entry name" value="TPR-like"/>
    <property type="match status" value="2"/>
</dbReference>
<evidence type="ECO:0000256" key="1">
    <source>
        <dbReference type="ARBA" id="ARBA00022737"/>
    </source>
</evidence>
<keyword evidence="6" id="KW-1185">Reference proteome</keyword>
<evidence type="ECO:0000256" key="4">
    <source>
        <dbReference type="SAM" id="Phobius"/>
    </source>
</evidence>
<keyword evidence="4" id="KW-1133">Transmembrane helix</keyword>
<name>A0A081BP60_9BACT</name>
<keyword evidence="4" id="KW-0812">Transmembrane</keyword>
<evidence type="ECO:0000256" key="2">
    <source>
        <dbReference type="ARBA" id="ARBA00022803"/>
    </source>
</evidence>
<protein>
    <submittedName>
        <fullName evidence="5">Tetratricopeptide TPR_2</fullName>
    </submittedName>
</protein>
<keyword evidence="4" id="KW-0472">Membrane</keyword>
<feature type="repeat" description="TPR" evidence="3">
    <location>
        <begin position="143"/>
        <end position="176"/>
    </location>
</feature>
<feature type="transmembrane region" description="Helical" evidence="4">
    <location>
        <begin position="7"/>
        <end position="29"/>
    </location>
</feature>
<accession>A0A081BP60</accession>
<evidence type="ECO:0000313" key="5">
    <source>
        <dbReference type="EMBL" id="GAK52176.1"/>
    </source>
</evidence>
<evidence type="ECO:0000256" key="3">
    <source>
        <dbReference type="PROSITE-ProRule" id="PRU00339"/>
    </source>
</evidence>
<dbReference type="HOGENOM" id="CLU_551710_0_0_0"/>
<dbReference type="SMART" id="SM00028">
    <property type="entry name" value="TPR"/>
    <property type="match status" value="4"/>
</dbReference>
<dbReference type="PANTHER" id="PTHR45586">
    <property type="entry name" value="TPR REPEAT-CONTAINING PROTEIN PA4667"/>
    <property type="match status" value="1"/>
</dbReference>
<keyword evidence="2 3" id="KW-0802">TPR repeat</keyword>
<dbReference type="AlphaFoldDB" id="A0A081BP60"/>
<dbReference type="PROSITE" id="PS50005">
    <property type="entry name" value="TPR"/>
    <property type="match status" value="2"/>
</dbReference>
<dbReference type="InterPro" id="IPR019734">
    <property type="entry name" value="TPR_rpt"/>
</dbReference>
<organism evidence="5">
    <name type="scientific">Candidatus Moduliflexus flocculans</name>
    <dbReference type="NCBI Taxonomy" id="1499966"/>
    <lineage>
        <taxon>Bacteria</taxon>
        <taxon>Candidatus Moduliflexota</taxon>
        <taxon>Candidatus Moduliflexia</taxon>
        <taxon>Candidatus Moduliflexales</taxon>
        <taxon>Candidatus Moduliflexaceae</taxon>
    </lineage>
</organism>
<evidence type="ECO:0000313" key="6">
    <source>
        <dbReference type="Proteomes" id="UP000030700"/>
    </source>
</evidence>
<dbReference type="EMBL" id="DF820458">
    <property type="protein sequence ID" value="GAK52176.1"/>
    <property type="molecule type" value="Genomic_DNA"/>
</dbReference>
<proteinExistence type="predicted"/>
<keyword evidence="1" id="KW-0677">Repeat</keyword>
<gene>
    <name evidence="5" type="ORF">U14_03427</name>
</gene>
<dbReference type="STRING" id="1499966.U14_03427"/>
<dbReference type="Pfam" id="PF13432">
    <property type="entry name" value="TPR_16"/>
    <property type="match status" value="2"/>
</dbReference>
<reference evidence="5" key="1">
    <citation type="journal article" date="2015" name="PeerJ">
        <title>First genomic representation of candidate bacterial phylum KSB3 points to enhanced environmental sensing as a trigger of wastewater bulking.</title>
        <authorList>
            <person name="Sekiguchi Y."/>
            <person name="Ohashi A."/>
            <person name="Parks D.H."/>
            <person name="Yamauchi T."/>
            <person name="Tyson G.W."/>
            <person name="Hugenholtz P."/>
        </authorList>
    </citation>
    <scope>NUCLEOTIDE SEQUENCE [LARGE SCALE GENOMIC DNA]</scope>
</reference>
<sequence>MKLKSSMSVVAPILLVMMVISFLVAVFVVDNNHTIPLKYHIPFTSIQFPAPDESNPDKTTVDVHVVYIILFSILIGIVIMMFFVAIAGLGWRYYVLKNKSRERKERKILWDHRERAIALSLMGFHRDAVEQLESIIDKENPHIELYVALAETFERQGDAQKAIENYNTVLARYPENMRALYGAARNWEALGNHKDAIKLYNRVLDIDRSSPTARAKVQELLVKAKEYQDAIAFIQRTRSGHSDPQTQELLASLYYRLAIEQIKANDLRLAERTLKESRREYDYYVPNMLILSNLYLKTDRAREAERLLELTAEQTFSTIIFQKLIDYYQKQPGTPQETLEPVVDLYLEMLRRDPNANHLRLGLAKLYMKLEQFTEAEKMLIAFQSDDPSIPQAHLLLADVYHQTGQIEKALEEYRISSQLVDIKIADFKCSHCGAMYEFWADQCTSCGSWGTIEDIFFKRGPQSVLPQLKAKPVPQLATTSATQENQEMVVSGS</sequence>
<dbReference type="InterPro" id="IPR051012">
    <property type="entry name" value="CellSynth/LPSAsmb/PSIAsmb"/>
</dbReference>
<dbReference type="Proteomes" id="UP000030700">
    <property type="component" value="Unassembled WGS sequence"/>
</dbReference>
<feature type="repeat" description="TPR" evidence="3">
    <location>
        <begin position="177"/>
        <end position="210"/>
    </location>
</feature>